<feature type="non-terminal residue" evidence="1">
    <location>
        <position position="1"/>
    </location>
</feature>
<name>A0A165PRF8_9AGAM</name>
<dbReference type="EMBL" id="KV425607">
    <property type="protein sequence ID" value="KZT21394.1"/>
    <property type="molecule type" value="Genomic_DNA"/>
</dbReference>
<evidence type="ECO:0000313" key="2">
    <source>
        <dbReference type="Proteomes" id="UP000076761"/>
    </source>
</evidence>
<dbReference type="AlphaFoldDB" id="A0A165PRF8"/>
<proteinExistence type="predicted"/>
<dbReference type="Proteomes" id="UP000076761">
    <property type="component" value="Unassembled WGS sequence"/>
</dbReference>
<accession>A0A165PRF8</accession>
<protein>
    <submittedName>
        <fullName evidence="1">Uncharacterized protein</fullName>
    </submittedName>
</protein>
<gene>
    <name evidence="1" type="ORF">NEOLEDRAFT_1139513</name>
</gene>
<reference evidence="1 2" key="1">
    <citation type="journal article" date="2016" name="Mol. Biol. Evol.">
        <title>Comparative Genomics of Early-Diverging Mushroom-Forming Fungi Provides Insights into the Origins of Lignocellulose Decay Capabilities.</title>
        <authorList>
            <person name="Nagy L.G."/>
            <person name="Riley R."/>
            <person name="Tritt A."/>
            <person name="Adam C."/>
            <person name="Daum C."/>
            <person name="Floudas D."/>
            <person name="Sun H."/>
            <person name="Yadav J.S."/>
            <person name="Pangilinan J."/>
            <person name="Larsson K.H."/>
            <person name="Matsuura K."/>
            <person name="Barry K."/>
            <person name="Labutti K."/>
            <person name="Kuo R."/>
            <person name="Ohm R.A."/>
            <person name="Bhattacharya S.S."/>
            <person name="Shirouzu T."/>
            <person name="Yoshinaga Y."/>
            <person name="Martin F.M."/>
            <person name="Grigoriev I.V."/>
            <person name="Hibbett D.S."/>
        </authorList>
    </citation>
    <scope>NUCLEOTIDE SEQUENCE [LARGE SCALE GENOMIC DNA]</scope>
    <source>
        <strain evidence="1 2">HHB14362 ss-1</strain>
    </source>
</reference>
<evidence type="ECO:0000313" key="1">
    <source>
        <dbReference type="EMBL" id="KZT21394.1"/>
    </source>
</evidence>
<keyword evidence="2" id="KW-1185">Reference proteome</keyword>
<sequence>MALDAICRWGGCETRFIESRQFLPQCRSGNNPERAHDLLLCLQPQVEVTLTTDIV</sequence>
<feature type="non-terminal residue" evidence="1">
    <location>
        <position position="55"/>
    </location>
</feature>
<dbReference type="InParanoid" id="A0A165PRF8"/>
<organism evidence="1 2">
    <name type="scientific">Neolentinus lepideus HHB14362 ss-1</name>
    <dbReference type="NCBI Taxonomy" id="1314782"/>
    <lineage>
        <taxon>Eukaryota</taxon>
        <taxon>Fungi</taxon>
        <taxon>Dikarya</taxon>
        <taxon>Basidiomycota</taxon>
        <taxon>Agaricomycotina</taxon>
        <taxon>Agaricomycetes</taxon>
        <taxon>Gloeophyllales</taxon>
        <taxon>Gloeophyllaceae</taxon>
        <taxon>Neolentinus</taxon>
    </lineage>
</organism>